<gene>
    <name evidence="5" type="ORF">OHK93_004096</name>
</gene>
<dbReference type="InterPro" id="IPR008967">
    <property type="entry name" value="p53-like_TF_DNA-bd_sf"/>
</dbReference>
<feature type="compositionally biased region" description="Basic and acidic residues" evidence="3">
    <location>
        <begin position="94"/>
        <end position="104"/>
    </location>
</feature>
<dbReference type="GO" id="GO:0051321">
    <property type="term" value="P:meiotic cell cycle"/>
    <property type="evidence" value="ECO:0007669"/>
    <property type="project" value="TreeGrafter"/>
</dbReference>
<evidence type="ECO:0000259" key="4">
    <source>
        <dbReference type="PROSITE" id="PS51517"/>
    </source>
</evidence>
<feature type="DNA-binding region" description="NDT80" evidence="2">
    <location>
        <begin position="82"/>
        <end position="320"/>
    </location>
</feature>
<sequence>MDGFNPLDPNHYLSNALPIHGAVTTDDYSNYMPSLGMTDPSNNYGMTYTSNDLSSMNLAPLPVETDRVFSSGLDDFHPEPANLAEPLNDDQQGEGDKQISRDNELLGFRPPSYSYTLLDVSLRRITLNINARLHGMFFVADPPPTPTLNSHSTFPELTCYRRNLFQVTGSITLPRNLRYILTEMGDRVPILGQELQISATESVENGAVKLISVPWKTPVNNAGPIPEEKVEREPNSLLLDIMSNQDMDADFATFPIAWKRLQFRIATANNGRRRELQQHFVVRLKLVVTLPNGAKIPVAEARSAAVIVRGRSPRNFLSKKETPVSGEKGANRKAASASAASTGDSSSKLPMKREHSGDSGGHHHPSLSYDLTNESHKSQSPFNEDWNRQPSDASSGRTLSTPNLPTPTLPSSKSPQSTSPPSAPQPLSLLEDADFKRPNYRSLKAPRLSAKSSRPHPYKRPSLPSLSSTKAFLSSHSQQKFTSASLDSADLLYEYFPIGLDDWQPPVDAVYRPHVVHHITKEAAGPNSRPSMGGRNKRYFSSEGTGTAAS</sequence>
<evidence type="ECO:0000313" key="6">
    <source>
        <dbReference type="Proteomes" id="UP001161017"/>
    </source>
</evidence>
<dbReference type="Pfam" id="PF05224">
    <property type="entry name" value="NDT80_PhoG"/>
    <property type="match status" value="1"/>
</dbReference>
<feature type="compositionally biased region" description="Basic and acidic residues" evidence="3">
    <location>
        <begin position="351"/>
        <end position="361"/>
    </location>
</feature>
<evidence type="ECO:0000256" key="2">
    <source>
        <dbReference type="PROSITE-ProRule" id="PRU00850"/>
    </source>
</evidence>
<dbReference type="AlphaFoldDB" id="A0AA43QG44"/>
<comment type="caution">
    <text evidence="5">The sequence shown here is derived from an EMBL/GenBank/DDBJ whole genome shotgun (WGS) entry which is preliminary data.</text>
</comment>
<dbReference type="GO" id="GO:0045944">
    <property type="term" value="P:positive regulation of transcription by RNA polymerase II"/>
    <property type="evidence" value="ECO:0007669"/>
    <property type="project" value="TreeGrafter"/>
</dbReference>
<evidence type="ECO:0000256" key="1">
    <source>
        <dbReference type="ARBA" id="ARBA00023125"/>
    </source>
</evidence>
<feature type="compositionally biased region" description="Polar residues" evidence="3">
    <location>
        <begin position="378"/>
        <end position="397"/>
    </location>
</feature>
<reference evidence="5" key="1">
    <citation type="journal article" date="2023" name="Genome Biol. Evol.">
        <title>First Whole Genome Sequence and Flow Cytometry Genome Size Data for the Lichen-Forming Fungus Ramalina farinacea (Ascomycota).</title>
        <authorList>
            <person name="Llewellyn T."/>
            <person name="Mian S."/>
            <person name="Hill R."/>
            <person name="Leitch I.J."/>
            <person name="Gaya E."/>
        </authorList>
    </citation>
    <scope>NUCLEOTIDE SEQUENCE</scope>
    <source>
        <strain evidence="5">LIQ254RAFAR</strain>
    </source>
</reference>
<dbReference type="InterPro" id="IPR037141">
    <property type="entry name" value="NDT80_DNA-bd_dom_sf"/>
</dbReference>
<feature type="region of interest" description="Disordered" evidence="3">
    <location>
        <begin position="522"/>
        <end position="550"/>
    </location>
</feature>
<dbReference type="SUPFAM" id="SSF49417">
    <property type="entry name" value="p53-like transcription factors"/>
    <property type="match status" value="1"/>
</dbReference>
<accession>A0AA43QG44</accession>
<evidence type="ECO:0000313" key="5">
    <source>
        <dbReference type="EMBL" id="MDI1485907.1"/>
    </source>
</evidence>
<name>A0AA43QG44_9LECA</name>
<feature type="domain" description="NDT80" evidence="4">
    <location>
        <begin position="82"/>
        <end position="320"/>
    </location>
</feature>
<organism evidence="5 6">
    <name type="scientific">Ramalina farinacea</name>
    <dbReference type="NCBI Taxonomy" id="258253"/>
    <lineage>
        <taxon>Eukaryota</taxon>
        <taxon>Fungi</taxon>
        <taxon>Dikarya</taxon>
        <taxon>Ascomycota</taxon>
        <taxon>Pezizomycotina</taxon>
        <taxon>Lecanoromycetes</taxon>
        <taxon>OSLEUM clade</taxon>
        <taxon>Lecanoromycetidae</taxon>
        <taxon>Lecanorales</taxon>
        <taxon>Lecanorineae</taxon>
        <taxon>Ramalinaceae</taxon>
        <taxon>Ramalina</taxon>
    </lineage>
</organism>
<keyword evidence="6" id="KW-1185">Reference proteome</keyword>
<dbReference type="GO" id="GO:0003677">
    <property type="term" value="F:DNA binding"/>
    <property type="evidence" value="ECO:0007669"/>
    <property type="project" value="UniProtKB-KW"/>
</dbReference>
<feature type="compositionally biased region" description="Low complexity" evidence="3">
    <location>
        <begin position="409"/>
        <end position="430"/>
    </location>
</feature>
<dbReference type="PANTHER" id="PTHR35144">
    <property type="entry name" value="MEIOSIS-SPECIFIC TRANSCRIPTION FACTOR NDT80"/>
    <property type="match status" value="1"/>
</dbReference>
<dbReference type="PROSITE" id="PS51517">
    <property type="entry name" value="NDT80"/>
    <property type="match status" value="1"/>
</dbReference>
<keyword evidence="1 2" id="KW-0238">DNA-binding</keyword>
<dbReference type="Proteomes" id="UP001161017">
    <property type="component" value="Unassembled WGS sequence"/>
</dbReference>
<dbReference type="Gene3D" id="2.60.40.1390">
    <property type="entry name" value="NDT80 DNA-binding domain"/>
    <property type="match status" value="1"/>
</dbReference>
<protein>
    <recommendedName>
        <fullName evidence="4">NDT80 domain-containing protein</fullName>
    </recommendedName>
</protein>
<feature type="compositionally biased region" description="Low complexity" evidence="3">
    <location>
        <begin position="332"/>
        <end position="347"/>
    </location>
</feature>
<dbReference type="EMBL" id="JAPUFD010000002">
    <property type="protein sequence ID" value="MDI1485907.1"/>
    <property type="molecule type" value="Genomic_DNA"/>
</dbReference>
<evidence type="ECO:0000256" key="3">
    <source>
        <dbReference type="SAM" id="MobiDB-lite"/>
    </source>
</evidence>
<dbReference type="GO" id="GO:0003700">
    <property type="term" value="F:DNA-binding transcription factor activity"/>
    <property type="evidence" value="ECO:0007669"/>
    <property type="project" value="UniProtKB-UniRule"/>
</dbReference>
<dbReference type="GO" id="GO:0000228">
    <property type="term" value="C:nuclear chromosome"/>
    <property type="evidence" value="ECO:0007669"/>
    <property type="project" value="TreeGrafter"/>
</dbReference>
<feature type="region of interest" description="Disordered" evidence="3">
    <location>
        <begin position="69"/>
        <end position="105"/>
    </location>
</feature>
<feature type="region of interest" description="Disordered" evidence="3">
    <location>
        <begin position="316"/>
        <end position="467"/>
    </location>
</feature>
<dbReference type="PANTHER" id="PTHR35144:SF1">
    <property type="entry name" value="PROTEIN PACG"/>
    <property type="match status" value="1"/>
</dbReference>
<proteinExistence type="predicted"/>
<dbReference type="InterPro" id="IPR052605">
    <property type="entry name" value="Fungal_trans_regulator"/>
</dbReference>
<dbReference type="InterPro" id="IPR024061">
    <property type="entry name" value="NDT80_DNA-bd_dom"/>
</dbReference>